<keyword evidence="18" id="KW-0325">Glycoprotein</keyword>
<comment type="similarity">
    <text evidence="5">Belongs to the peptidase M28 family.</text>
</comment>
<dbReference type="FunFam" id="3.50.30.30:FF:000009">
    <property type="entry name" value="Carboxypeptidase Q"/>
    <property type="match status" value="1"/>
</dbReference>
<evidence type="ECO:0000256" key="1">
    <source>
        <dbReference type="ARBA" id="ARBA00004240"/>
    </source>
</evidence>
<dbReference type="PANTHER" id="PTHR12053:SF3">
    <property type="entry name" value="CARBOXYPEPTIDASE Q"/>
    <property type="match status" value="1"/>
</dbReference>
<evidence type="ECO:0000256" key="4">
    <source>
        <dbReference type="ARBA" id="ARBA00004613"/>
    </source>
</evidence>
<sequence length="383" mass="41986">MFELLRRRGLDFVHLENVSVVNWQRGHEEAWMVKPRQKKMDILGLGNSVPTPPGGVEAPVLVVQSFEDLEANAGKAAGKIVVFNQEFVTYSKTVKYRVQGASAAAKAGAVAALVRSVTPMSVNSPHTGYMMYDEDTTKIPTAAVTIEDAELLARLQERGIEPVVRLVMGAKSLPQAPSRNTVAEIRGQSKPDEVVLLSGHLDSWDVGQGAMDDGAGAFISWRALAVLRKLGLKPRRTLRCVLWTGEEINTAGATEYFRRHFDRERHLVNLVMESDSGTFRPLGLGFSSSNDRARCIAAEVLRLFAPINATRLTLGASAPDLSLWIKEGIPGASLSTANEKYFIFHHSEGDTMSVLDRRELDLCTAVWAAASFVFADLSVRLPR</sequence>
<evidence type="ECO:0000256" key="16">
    <source>
        <dbReference type="ARBA" id="ARBA00023049"/>
    </source>
</evidence>
<evidence type="ECO:0000313" key="24">
    <source>
        <dbReference type="EMBL" id="KAK8763391.1"/>
    </source>
</evidence>
<keyword evidence="13" id="KW-0256">Endoplasmic reticulum</keyword>
<keyword evidence="16" id="KW-0482">Metalloprotease</keyword>
<gene>
    <name evidence="24" type="ORF">V5799_033999</name>
</gene>
<dbReference type="Gene3D" id="3.40.630.10">
    <property type="entry name" value="Zn peptidases"/>
    <property type="match status" value="1"/>
</dbReference>
<feature type="domain" description="PA" evidence="22">
    <location>
        <begin position="70"/>
        <end position="152"/>
    </location>
</feature>
<dbReference type="GO" id="GO:0005615">
    <property type="term" value="C:extracellular space"/>
    <property type="evidence" value="ECO:0007669"/>
    <property type="project" value="TreeGrafter"/>
</dbReference>
<evidence type="ECO:0000256" key="20">
    <source>
        <dbReference type="ARBA" id="ARBA00025833"/>
    </source>
</evidence>
<proteinExistence type="inferred from homology"/>
<feature type="domain" description="Peptidase M28" evidence="23">
    <location>
        <begin position="180"/>
        <end position="369"/>
    </location>
</feature>
<evidence type="ECO:0000256" key="9">
    <source>
        <dbReference type="ARBA" id="ARBA00022670"/>
    </source>
</evidence>
<evidence type="ECO:0000256" key="13">
    <source>
        <dbReference type="ARBA" id="ARBA00022824"/>
    </source>
</evidence>
<dbReference type="AlphaFoldDB" id="A0AAQ4DLQ1"/>
<dbReference type="EMBL" id="JARKHS020029345">
    <property type="protein sequence ID" value="KAK8763391.1"/>
    <property type="molecule type" value="Genomic_DNA"/>
</dbReference>
<protein>
    <recommendedName>
        <fullName evidence="6">Carboxypeptidase Q</fullName>
    </recommendedName>
    <alternativeName>
        <fullName evidence="21">Plasma glutamate carboxypeptidase</fullName>
    </alternativeName>
</protein>
<comment type="subcellular location">
    <subcellularLocation>
        <location evidence="1">Endoplasmic reticulum</location>
    </subcellularLocation>
    <subcellularLocation>
        <location evidence="3">Golgi apparatus</location>
    </subcellularLocation>
    <subcellularLocation>
        <location evidence="2">Lysosome</location>
    </subcellularLocation>
    <subcellularLocation>
        <location evidence="4">Secreted</location>
    </subcellularLocation>
</comment>
<evidence type="ECO:0000256" key="10">
    <source>
        <dbReference type="ARBA" id="ARBA00022723"/>
    </source>
</evidence>
<name>A0AAQ4DLQ1_AMBAM</name>
<organism evidence="24 25">
    <name type="scientific">Amblyomma americanum</name>
    <name type="common">Lone star tick</name>
    <dbReference type="NCBI Taxonomy" id="6943"/>
    <lineage>
        <taxon>Eukaryota</taxon>
        <taxon>Metazoa</taxon>
        <taxon>Ecdysozoa</taxon>
        <taxon>Arthropoda</taxon>
        <taxon>Chelicerata</taxon>
        <taxon>Arachnida</taxon>
        <taxon>Acari</taxon>
        <taxon>Parasitiformes</taxon>
        <taxon>Ixodida</taxon>
        <taxon>Ixodoidea</taxon>
        <taxon>Ixodidae</taxon>
        <taxon>Amblyomminae</taxon>
        <taxon>Amblyomma</taxon>
    </lineage>
</organism>
<dbReference type="GO" id="GO:0005794">
    <property type="term" value="C:Golgi apparatus"/>
    <property type="evidence" value="ECO:0007669"/>
    <property type="project" value="UniProtKB-SubCell"/>
</dbReference>
<dbReference type="GO" id="GO:0006508">
    <property type="term" value="P:proteolysis"/>
    <property type="evidence" value="ECO:0007669"/>
    <property type="project" value="UniProtKB-KW"/>
</dbReference>
<dbReference type="InterPro" id="IPR007484">
    <property type="entry name" value="Peptidase_M28"/>
</dbReference>
<keyword evidence="17" id="KW-0865">Zymogen</keyword>
<keyword evidence="8" id="KW-0121">Carboxypeptidase</keyword>
<keyword evidence="15" id="KW-0333">Golgi apparatus</keyword>
<dbReference type="Proteomes" id="UP001321473">
    <property type="component" value="Unassembled WGS sequence"/>
</dbReference>
<evidence type="ECO:0000313" key="25">
    <source>
        <dbReference type="Proteomes" id="UP001321473"/>
    </source>
</evidence>
<evidence type="ECO:0000259" key="23">
    <source>
        <dbReference type="Pfam" id="PF04389"/>
    </source>
</evidence>
<comment type="subunit">
    <text evidence="20">Homodimer. The monomeric form is inactive while the homodimer is active.</text>
</comment>
<keyword evidence="9" id="KW-0645">Protease</keyword>
<evidence type="ECO:0000256" key="7">
    <source>
        <dbReference type="ARBA" id="ARBA00022525"/>
    </source>
</evidence>
<evidence type="ECO:0000256" key="8">
    <source>
        <dbReference type="ARBA" id="ARBA00022645"/>
    </source>
</evidence>
<dbReference type="GO" id="GO:0046872">
    <property type="term" value="F:metal ion binding"/>
    <property type="evidence" value="ECO:0007669"/>
    <property type="project" value="UniProtKB-KW"/>
</dbReference>
<dbReference type="SUPFAM" id="SSF53187">
    <property type="entry name" value="Zn-dependent exopeptidases"/>
    <property type="match status" value="1"/>
</dbReference>
<keyword evidence="7" id="KW-0964">Secreted</keyword>
<evidence type="ECO:0000256" key="5">
    <source>
        <dbReference type="ARBA" id="ARBA00010918"/>
    </source>
</evidence>
<evidence type="ECO:0000256" key="6">
    <source>
        <dbReference type="ARBA" id="ARBA00014116"/>
    </source>
</evidence>
<dbReference type="PANTHER" id="PTHR12053">
    <property type="entry name" value="PROTEASE FAMILY M28 PLASMA GLUTAMATE CARBOXYPEPTIDASE-RELATED"/>
    <property type="match status" value="1"/>
</dbReference>
<dbReference type="FunFam" id="3.40.630.10:FF:000036">
    <property type="entry name" value="Carboxypeptidase Q"/>
    <property type="match status" value="1"/>
</dbReference>
<evidence type="ECO:0000256" key="15">
    <source>
        <dbReference type="ARBA" id="ARBA00023034"/>
    </source>
</evidence>
<evidence type="ECO:0000256" key="12">
    <source>
        <dbReference type="ARBA" id="ARBA00022801"/>
    </source>
</evidence>
<dbReference type="GO" id="GO:0004180">
    <property type="term" value="F:carboxypeptidase activity"/>
    <property type="evidence" value="ECO:0007669"/>
    <property type="project" value="UniProtKB-KW"/>
</dbReference>
<evidence type="ECO:0000256" key="11">
    <source>
        <dbReference type="ARBA" id="ARBA00022729"/>
    </source>
</evidence>
<evidence type="ECO:0000256" key="21">
    <source>
        <dbReference type="ARBA" id="ARBA00033328"/>
    </source>
</evidence>
<dbReference type="InterPro" id="IPR003137">
    <property type="entry name" value="PA_domain"/>
</dbReference>
<keyword evidence="12" id="KW-0378">Hydrolase</keyword>
<evidence type="ECO:0000259" key="22">
    <source>
        <dbReference type="Pfam" id="PF02225"/>
    </source>
</evidence>
<evidence type="ECO:0000256" key="14">
    <source>
        <dbReference type="ARBA" id="ARBA00022833"/>
    </source>
</evidence>
<dbReference type="Pfam" id="PF04389">
    <property type="entry name" value="Peptidase_M28"/>
    <property type="match status" value="1"/>
</dbReference>
<keyword evidence="19" id="KW-0458">Lysosome</keyword>
<evidence type="ECO:0000256" key="19">
    <source>
        <dbReference type="ARBA" id="ARBA00023228"/>
    </source>
</evidence>
<dbReference type="InterPro" id="IPR039866">
    <property type="entry name" value="CPQ"/>
</dbReference>
<keyword evidence="10" id="KW-0479">Metal-binding</keyword>
<accession>A0AAQ4DLQ1</accession>
<evidence type="ECO:0000256" key="17">
    <source>
        <dbReference type="ARBA" id="ARBA00023145"/>
    </source>
</evidence>
<comment type="caution">
    <text evidence="24">The sequence shown here is derived from an EMBL/GenBank/DDBJ whole genome shotgun (WGS) entry which is preliminary data.</text>
</comment>
<evidence type="ECO:0000256" key="2">
    <source>
        <dbReference type="ARBA" id="ARBA00004371"/>
    </source>
</evidence>
<dbReference type="GO" id="GO:0005783">
    <property type="term" value="C:endoplasmic reticulum"/>
    <property type="evidence" value="ECO:0007669"/>
    <property type="project" value="UniProtKB-SubCell"/>
</dbReference>
<reference evidence="24 25" key="1">
    <citation type="journal article" date="2023" name="Arcadia Sci">
        <title>De novo assembly of a long-read Amblyomma americanum tick genome.</title>
        <authorList>
            <person name="Chou S."/>
            <person name="Poskanzer K.E."/>
            <person name="Rollins M."/>
            <person name="Thuy-Boun P.S."/>
        </authorList>
    </citation>
    <scope>NUCLEOTIDE SEQUENCE [LARGE SCALE GENOMIC DNA]</scope>
    <source>
        <strain evidence="24">F_SG_1</strain>
        <tissue evidence="24">Salivary glands</tissue>
    </source>
</reference>
<keyword evidence="14" id="KW-0862">Zinc</keyword>
<dbReference type="Gene3D" id="3.50.30.30">
    <property type="match status" value="1"/>
</dbReference>
<keyword evidence="11" id="KW-0732">Signal</keyword>
<dbReference type="GO" id="GO:0070573">
    <property type="term" value="F:metallodipeptidase activity"/>
    <property type="evidence" value="ECO:0007669"/>
    <property type="project" value="InterPro"/>
</dbReference>
<dbReference type="GO" id="GO:0043171">
    <property type="term" value="P:peptide catabolic process"/>
    <property type="evidence" value="ECO:0007669"/>
    <property type="project" value="TreeGrafter"/>
</dbReference>
<dbReference type="GO" id="GO:0005764">
    <property type="term" value="C:lysosome"/>
    <property type="evidence" value="ECO:0007669"/>
    <property type="project" value="UniProtKB-SubCell"/>
</dbReference>
<evidence type="ECO:0000256" key="3">
    <source>
        <dbReference type="ARBA" id="ARBA00004555"/>
    </source>
</evidence>
<evidence type="ECO:0000256" key="18">
    <source>
        <dbReference type="ARBA" id="ARBA00023180"/>
    </source>
</evidence>
<dbReference type="Pfam" id="PF02225">
    <property type="entry name" value="PA"/>
    <property type="match status" value="1"/>
</dbReference>
<keyword evidence="25" id="KW-1185">Reference proteome</keyword>